<reference evidence="6 7" key="1">
    <citation type="journal article" date="2015" name="Nature">
        <title>rRNA introns, odd ribosomes, and small enigmatic genomes across a large radiation of phyla.</title>
        <authorList>
            <person name="Brown C.T."/>
            <person name="Hug L.A."/>
            <person name="Thomas B.C."/>
            <person name="Sharon I."/>
            <person name="Castelle C.J."/>
            <person name="Singh A."/>
            <person name="Wilkins M.J."/>
            <person name="Williams K.H."/>
            <person name="Banfield J.F."/>
        </authorList>
    </citation>
    <scope>NUCLEOTIDE SEQUENCE [LARGE SCALE GENOMIC DNA]</scope>
</reference>
<dbReference type="SUPFAM" id="SSF53448">
    <property type="entry name" value="Nucleotide-diphospho-sugar transferases"/>
    <property type="match status" value="1"/>
</dbReference>
<keyword evidence="4" id="KW-0812">Transmembrane</keyword>
<comment type="similarity">
    <text evidence="1">Belongs to the glycosyltransferase 2 family.</text>
</comment>
<dbReference type="EMBL" id="LCAB01000001">
    <property type="protein sequence ID" value="KKR83827.1"/>
    <property type="molecule type" value="Genomic_DNA"/>
</dbReference>
<proteinExistence type="inferred from homology"/>
<comment type="caution">
    <text evidence="6">The sequence shown here is derived from an EMBL/GenBank/DDBJ whole genome shotgun (WGS) entry which is preliminary data.</text>
</comment>
<dbReference type="CDD" id="cd06423">
    <property type="entry name" value="CESA_like"/>
    <property type="match status" value="1"/>
</dbReference>
<dbReference type="Pfam" id="PF00535">
    <property type="entry name" value="Glycos_transf_2"/>
    <property type="match status" value="1"/>
</dbReference>
<name>A0A0G0X846_9BACT</name>
<evidence type="ECO:0000256" key="3">
    <source>
        <dbReference type="ARBA" id="ARBA00022679"/>
    </source>
</evidence>
<evidence type="ECO:0000256" key="2">
    <source>
        <dbReference type="ARBA" id="ARBA00022676"/>
    </source>
</evidence>
<sequence length="429" mass="49478">MKILSFISYLIVFLGIVNLLRMMIFLIGSDIYGLKKHLAQKKSTQSKKKLYKPLLSVVIPAHNEEKTIIRCLSSVASNNYPQSKLQIIVIDDGSVDHTPNLVRKFKEKNKLLNLQLIRQKNSGKANALNKGIKNYTKGSLVMCLDGDSYLEKNALTYAAQYFEDQKVAALSSNVKIIDDNSLINLIQKFEYLICYQMKRAQTTFNIEYIIGGIGSVFRKSILKKVGFYDHDTVTEDIDLTMKILQKGNKHYRVIYGADVIAYTESCQTIGALIKQRYRWKWGRSQTFFKNKNMFFNSDQKYSRLLTYFYLPFAIFCDFAFFLEPFLAGYILLVILIFKDTFTFISAYTVISAYIGINILAEETLGKKDKIKLLLISPTMYIFFYLLSFVEYVALIKALINLPKLSQSINQKRCFWQHVDRKGISVDFTV</sequence>
<keyword evidence="3 6" id="KW-0808">Transferase</keyword>
<dbReference type="InterPro" id="IPR001173">
    <property type="entry name" value="Glyco_trans_2-like"/>
</dbReference>
<gene>
    <name evidence="6" type="ORF">UU29_C0001G0047</name>
</gene>
<keyword evidence="4" id="KW-0472">Membrane</keyword>
<dbReference type="PANTHER" id="PTHR43630:SF1">
    <property type="entry name" value="POLY-BETA-1,6-N-ACETYL-D-GLUCOSAMINE SYNTHASE"/>
    <property type="match status" value="1"/>
</dbReference>
<keyword evidence="4" id="KW-1133">Transmembrane helix</keyword>
<feature type="transmembrane region" description="Helical" evidence="4">
    <location>
        <begin position="372"/>
        <end position="394"/>
    </location>
</feature>
<evidence type="ECO:0000313" key="7">
    <source>
        <dbReference type="Proteomes" id="UP000034601"/>
    </source>
</evidence>
<feature type="transmembrane region" description="Helical" evidence="4">
    <location>
        <begin position="6"/>
        <end position="27"/>
    </location>
</feature>
<dbReference type="Gene3D" id="3.90.550.10">
    <property type="entry name" value="Spore Coat Polysaccharide Biosynthesis Protein SpsA, Chain A"/>
    <property type="match status" value="1"/>
</dbReference>
<feature type="transmembrane region" description="Helical" evidence="4">
    <location>
        <begin position="307"/>
        <end position="337"/>
    </location>
</feature>
<feature type="transmembrane region" description="Helical" evidence="4">
    <location>
        <begin position="343"/>
        <end position="360"/>
    </location>
</feature>
<keyword evidence="2" id="KW-0328">Glycosyltransferase</keyword>
<organism evidence="6 7">
    <name type="scientific">Candidatus Daviesbacteria bacterium GW2011_GWA2_40_9</name>
    <dbReference type="NCBI Taxonomy" id="1618424"/>
    <lineage>
        <taxon>Bacteria</taxon>
        <taxon>Candidatus Daviesiibacteriota</taxon>
    </lineage>
</organism>
<protein>
    <submittedName>
        <fullName evidence="6">Glycosyl transferase family 2</fullName>
    </submittedName>
</protein>
<evidence type="ECO:0000313" key="6">
    <source>
        <dbReference type="EMBL" id="KKR83827.1"/>
    </source>
</evidence>
<dbReference type="AlphaFoldDB" id="A0A0G0X846"/>
<accession>A0A0G0X846</accession>
<dbReference type="GO" id="GO:0016757">
    <property type="term" value="F:glycosyltransferase activity"/>
    <property type="evidence" value="ECO:0007669"/>
    <property type="project" value="UniProtKB-KW"/>
</dbReference>
<evidence type="ECO:0000256" key="1">
    <source>
        <dbReference type="ARBA" id="ARBA00006739"/>
    </source>
</evidence>
<feature type="domain" description="Glycosyltransferase 2-like" evidence="5">
    <location>
        <begin position="56"/>
        <end position="225"/>
    </location>
</feature>
<dbReference type="PANTHER" id="PTHR43630">
    <property type="entry name" value="POLY-BETA-1,6-N-ACETYL-D-GLUCOSAMINE SYNTHASE"/>
    <property type="match status" value="1"/>
</dbReference>
<dbReference type="Proteomes" id="UP000034601">
    <property type="component" value="Unassembled WGS sequence"/>
</dbReference>
<dbReference type="InterPro" id="IPR029044">
    <property type="entry name" value="Nucleotide-diphossugar_trans"/>
</dbReference>
<evidence type="ECO:0000256" key="4">
    <source>
        <dbReference type="SAM" id="Phobius"/>
    </source>
</evidence>
<evidence type="ECO:0000259" key="5">
    <source>
        <dbReference type="Pfam" id="PF00535"/>
    </source>
</evidence>